<gene>
    <name evidence="4" type="ORF">ACFSDE_03290</name>
</gene>
<proteinExistence type="predicted"/>
<feature type="region of interest" description="Disordered" evidence="2">
    <location>
        <begin position="1210"/>
        <end position="1229"/>
    </location>
</feature>
<keyword evidence="3" id="KW-0812">Transmembrane</keyword>
<protein>
    <recommendedName>
        <fullName evidence="6">Copper oxidase</fullName>
    </recommendedName>
</protein>
<reference evidence="5" key="1">
    <citation type="journal article" date="2019" name="Int. J. Syst. Evol. Microbiol.">
        <title>The Global Catalogue of Microorganisms (GCM) 10K type strain sequencing project: providing services to taxonomists for standard genome sequencing and annotation.</title>
        <authorList>
            <consortium name="The Broad Institute Genomics Platform"/>
            <consortium name="The Broad Institute Genome Sequencing Center for Infectious Disease"/>
            <person name="Wu L."/>
            <person name="Ma J."/>
        </authorList>
    </citation>
    <scope>NUCLEOTIDE SEQUENCE [LARGE SCALE GENOMIC DNA]</scope>
    <source>
        <strain evidence="5">CGMCC 1.12477</strain>
    </source>
</reference>
<feature type="transmembrane region" description="Helical" evidence="3">
    <location>
        <begin position="42"/>
        <end position="61"/>
    </location>
</feature>
<dbReference type="SUPFAM" id="SSF49503">
    <property type="entry name" value="Cupredoxins"/>
    <property type="match status" value="2"/>
</dbReference>
<keyword evidence="3" id="KW-0472">Membrane</keyword>
<dbReference type="RefSeq" id="WP_379189126.1">
    <property type="nucleotide sequence ID" value="NZ_JBHUGD010000001.1"/>
</dbReference>
<feature type="transmembrane region" description="Helical" evidence="3">
    <location>
        <begin position="123"/>
        <end position="144"/>
    </location>
</feature>
<dbReference type="PROSITE" id="PS00080">
    <property type="entry name" value="MULTICOPPER_OXIDASE2"/>
    <property type="match status" value="1"/>
</dbReference>
<organism evidence="4 5">
    <name type="scientific">Nocardioides aestuarii</name>
    <dbReference type="NCBI Taxonomy" id="252231"/>
    <lineage>
        <taxon>Bacteria</taxon>
        <taxon>Bacillati</taxon>
        <taxon>Actinomycetota</taxon>
        <taxon>Actinomycetes</taxon>
        <taxon>Propionibacteriales</taxon>
        <taxon>Nocardioidaceae</taxon>
        <taxon>Nocardioides</taxon>
    </lineage>
</organism>
<feature type="transmembrane region" description="Helical" evidence="3">
    <location>
        <begin position="73"/>
        <end position="91"/>
    </location>
</feature>
<comment type="caution">
    <text evidence="4">The sequence shown here is derived from an EMBL/GenBank/DDBJ whole genome shotgun (WGS) entry which is preliminary data.</text>
</comment>
<sequence>MLGTFLAAVLLALAVVGAQQLLHQHLHEKGEPGPLLHLIRDGGMAVPMMWLALVMAGSATIRREARALLPTGLLPVGWALLVSVLVGAATIPGDSLHGALFVEHGEESAEGAMGFVEHLVRDASSATLIALLVTLAMALVASPWGGSPWLRPGESVPRRSWGFRAWIAVLATGACTAGLAGMTAPAASSVAADPAPSPGCRPTFEVQSRTVHADVVSLDQAFDYNRLGATNPAGMIFALRHDVVLETEVAGVPAGTAISDQAAAGLSGRQLAGNVTLRPDKRPRPLTLRMNVGDCLEIHFQNLLGEERADSEQPADRHVGIHVKGLALVNNARDGGTLVGRNASGLVSPGDTATYSLYGDHENGYVMDNGAAASSGEAAGGTTPFGLFGAVNVEPWGTDAYRSQVTRMEMDLAASAWDDAGDPTLEPQYGEDGQPRVRLTADGQPIINYDATYPTDPDAVGYDAARAGAPIMRLMDAAGTLVHGDLNAVISGPRSNGWRLPAQDYPEEYWANQVQNQNQRRGQEPFREFTTIFHDEIFARQAFPEMFDDPATFQHTLHGVKDGFGINYGVSGVGAEVIANRLGLGPMADCTECKFEEFFLSAWSVGDPAMIVDLPANKVMAGEGERATYAKFPDDPSNVHHSYLNDRVKFRNLHAGPKEHHIFHLHAHQWQGTPNAAKSTYLDSQLIGPGASYTYEIAYGGSGNRNKTVGDSIFHCHFYPHFAQGMWELWRTHDTFERGTAMDGLRPAEGSRALPDGEITAGTPIPAIVPLPGKPMAPSPNDDTSVVAADLDGDGPGQPSSQVDVNGDGVADVEQNWLQDLSDPVDSNPGYPFFVPGAAGHRPPTPPLDLVRDGGLPRHVILGGEATSYVTPRDLNKVLETALISYPAEDGTPAEKAAMAYHAKAWHSTYASAGLGVAPPVSRGSPQVTGGVQRLVNGFETNGLPPAPGAPYADPCRTDGTAPDGSIEHAGVRDLTYKAAVIQLDAVFNKAGWHFPQQRIEALWNDVSPTLRGDRPPEPLVMRLAAGDCASLWHTNLVPNVYELDDYQVRTPTDVIGQHIHLVKFDVTSADGSGNGFNYEDGTLSPQEVEERIHAVRAGTEAGGQPFLGVGPQACTTGGEDARLQAGEKAGTPQCPTAVRDPFFGGQPGVGDLAWGARTTIQRWYADPVLNESWDAGHGSVFTHDHFGPSTHQQTGLYATVLVEPQGATWWDPESGKQMGARQDGGPTSWRADIRTADASRSHREFYLEFGDFQHAYRAGGGTLHTADNLDGKGTRIPSYADPANAINPSFRVPAESTPDLFAVPDVCPNGDPRPCPEAISADDVGTMVVNYRNEPVALRVFDPVTKTQATGDRGDLAFAFQSRTDRAMPELNTQPALYPRPTYVKPGDPYTPLLRAYAGDRIRLRMQVGATEEQHNFFVQGMKWKGEPLNESSGWRAAQPAGISEYFVVDSPVLPDSGRGSPAEVDYLWGTGAATEDLWNGTWGLLRSYQKQRKDLAALPGHAMPTKNWSIGNLSSFNGAPNAGTCPTSATVRRYDVSAMRAADLLGPDGLTYNSRGAKLVDAEGNPVASGRLVDPTALIYVLDSDLVINKKTNAVSGLKPGVPVEPLVMRAAAGDCLKVKLTNRLPAVVPDLPGYNALPPLVDKDPQADGSRVSFNANDVRPSSVVGLNAPLVNNDVRTSNGTAVGGGTGGVRPGGTTNYTWYAGDVSAVRTSATTMNLVARPVEFGAVGLSSADLINGASKGLVGALVIEPPGSSWAPDAGSRLAATVTSPGGLTYREQVLVLQDDIGMRFSGDCPGVPADMQCAVPAMPSEGKGVPEDAEDSGQKAINYRSDPLWYRLGVSPDVPFEEPILRDNPDASRLLSNSMTGGDPWVPILEARAGQQVRIHVVQPGGHARGHVIAIDGHSWQRYPRAPATTASSDDSDRISWAFHDDPIAQDHAAPGHLPLTDWIGAQEGMGPAINHSMVLPQAGGPFGVDGDYLISDSASFGRYQGLWALLRVSGGTG</sequence>
<evidence type="ECO:0000256" key="3">
    <source>
        <dbReference type="SAM" id="Phobius"/>
    </source>
</evidence>
<dbReference type="Proteomes" id="UP001597351">
    <property type="component" value="Unassembled WGS sequence"/>
</dbReference>
<evidence type="ECO:0000256" key="1">
    <source>
        <dbReference type="ARBA" id="ARBA00022723"/>
    </source>
</evidence>
<keyword evidence="3" id="KW-1133">Transmembrane helix</keyword>
<dbReference type="Gene3D" id="2.60.40.420">
    <property type="entry name" value="Cupredoxins - blue copper proteins"/>
    <property type="match status" value="4"/>
</dbReference>
<keyword evidence="1" id="KW-0479">Metal-binding</keyword>
<evidence type="ECO:0008006" key="6">
    <source>
        <dbReference type="Google" id="ProtNLM"/>
    </source>
</evidence>
<name>A0ABW4TK87_9ACTN</name>
<evidence type="ECO:0000313" key="5">
    <source>
        <dbReference type="Proteomes" id="UP001597351"/>
    </source>
</evidence>
<dbReference type="EMBL" id="JBHUGD010000001">
    <property type="protein sequence ID" value="MFD1945803.1"/>
    <property type="molecule type" value="Genomic_DNA"/>
</dbReference>
<feature type="transmembrane region" description="Helical" evidence="3">
    <location>
        <begin position="165"/>
        <end position="187"/>
    </location>
</feature>
<keyword evidence="5" id="KW-1185">Reference proteome</keyword>
<evidence type="ECO:0000313" key="4">
    <source>
        <dbReference type="EMBL" id="MFD1945803.1"/>
    </source>
</evidence>
<accession>A0ABW4TK87</accession>
<dbReference type="InterPro" id="IPR008972">
    <property type="entry name" value="Cupredoxin"/>
</dbReference>
<dbReference type="InterPro" id="IPR002355">
    <property type="entry name" value="Cu_oxidase_Cu_BS"/>
</dbReference>
<evidence type="ECO:0000256" key="2">
    <source>
        <dbReference type="SAM" id="MobiDB-lite"/>
    </source>
</evidence>